<accession>A0A0W0G6T0</accession>
<evidence type="ECO:0000313" key="2">
    <source>
        <dbReference type="EMBL" id="KTB43433.1"/>
    </source>
</evidence>
<dbReference type="Proteomes" id="UP000054988">
    <property type="component" value="Unassembled WGS sequence"/>
</dbReference>
<dbReference type="EMBL" id="LATX01001171">
    <property type="protein sequence ID" value="KTB43435.1"/>
    <property type="molecule type" value="Genomic_DNA"/>
</dbReference>
<dbReference type="EMBL" id="LATX01001171">
    <property type="protein sequence ID" value="KTB43433.1"/>
    <property type="molecule type" value="Genomic_DNA"/>
</dbReference>
<proteinExistence type="predicted"/>
<feature type="compositionally biased region" description="Polar residues" evidence="1">
    <location>
        <begin position="1"/>
        <end position="23"/>
    </location>
</feature>
<organism evidence="5 6">
    <name type="scientific">Moniliophthora roreri</name>
    <name type="common">Frosty pod rot fungus</name>
    <name type="synonym">Monilia roreri</name>
    <dbReference type="NCBI Taxonomy" id="221103"/>
    <lineage>
        <taxon>Eukaryota</taxon>
        <taxon>Fungi</taxon>
        <taxon>Dikarya</taxon>
        <taxon>Basidiomycota</taxon>
        <taxon>Agaricomycotina</taxon>
        <taxon>Agaricomycetes</taxon>
        <taxon>Agaricomycetidae</taxon>
        <taxon>Agaricales</taxon>
        <taxon>Marasmiineae</taxon>
        <taxon>Marasmiaceae</taxon>
        <taxon>Moniliophthora</taxon>
    </lineage>
</organism>
<evidence type="ECO:0000313" key="3">
    <source>
        <dbReference type="EMBL" id="KTB43435.1"/>
    </source>
</evidence>
<evidence type="ECO:0000256" key="1">
    <source>
        <dbReference type="SAM" id="MobiDB-lite"/>
    </source>
</evidence>
<name>A0A0W0G6T0_MONRR</name>
<evidence type="ECO:0000313" key="6">
    <source>
        <dbReference type="Proteomes" id="UP000054988"/>
    </source>
</evidence>
<sequence length="159" mass="17976">MSDTPSHSSVETAAPLQATSSKSHANRKRRTEIIAGIVISPSEAVKWISRLLDKQLADDGSDDFTALLHLKMLGKRKRLDVLMIAQSECITPDGAFIRQPFMVVTHRKMGKFYNRDETGNEEVKEESLKMTRSKLDDAVQAYLKDKGVTDLGFYTYFYQ</sequence>
<comment type="caution">
    <text evidence="5">The sequence shown here is derived from an EMBL/GenBank/DDBJ whole genome shotgun (WGS) entry which is preliminary data.</text>
</comment>
<reference evidence="5 6" key="1">
    <citation type="submission" date="2015-12" db="EMBL/GenBank/DDBJ databases">
        <title>Draft genome sequence of Moniliophthora roreri, the causal agent of frosty pod rot of cacao.</title>
        <authorList>
            <person name="Aime M.C."/>
            <person name="Diaz-Valderrama J.R."/>
            <person name="Kijpornyongpan T."/>
            <person name="Phillips-Mora W."/>
        </authorList>
    </citation>
    <scope>NUCLEOTIDE SEQUENCE [LARGE SCALE GENOMIC DNA]</scope>
    <source>
        <strain evidence="5 6">MCA 2952</strain>
    </source>
</reference>
<dbReference type="EMBL" id="LATX01001076">
    <property type="protein sequence ID" value="KTB43791.1"/>
    <property type="molecule type" value="Genomic_DNA"/>
</dbReference>
<feature type="region of interest" description="Disordered" evidence="1">
    <location>
        <begin position="1"/>
        <end position="27"/>
    </location>
</feature>
<gene>
    <name evidence="5" type="ORF">WG66_3146</name>
    <name evidence="4" type="ORF">WG66_3633</name>
    <name evidence="2" type="ORF">WG66_3988</name>
    <name evidence="3" type="ORF">WG66_3990</name>
</gene>
<evidence type="ECO:0000313" key="4">
    <source>
        <dbReference type="EMBL" id="KTB43791.1"/>
    </source>
</evidence>
<protein>
    <submittedName>
        <fullName evidence="5">Uncharacterized protein</fullName>
    </submittedName>
</protein>
<evidence type="ECO:0000313" key="5">
    <source>
        <dbReference type="EMBL" id="KTB44282.1"/>
    </source>
</evidence>
<dbReference type="AlphaFoldDB" id="A0A0W0G6T0"/>
<dbReference type="EMBL" id="LATX01000959">
    <property type="protein sequence ID" value="KTB44282.1"/>
    <property type="molecule type" value="Genomic_DNA"/>
</dbReference>